<dbReference type="Pfam" id="PF00072">
    <property type="entry name" value="Response_reg"/>
    <property type="match status" value="1"/>
</dbReference>
<evidence type="ECO:0000259" key="3">
    <source>
        <dbReference type="PROSITE" id="PS50930"/>
    </source>
</evidence>
<gene>
    <name evidence="4" type="ORF">EZE20_22890</name>
</gene>
<dbReference type="InterPro" id="IPR007492">
    <property type="entry name" value="LytTR_DNA-bd_dom"/>
</dbReference>
<organism evidence="4 5">
    <name type="scientific">Arundinibacter roseus</name>
    <dbReference type="NCBI Taxonomy" id="2070510"/>
    <lineage>
        <taxon>Bacteria</taxon>
        <taxon>Pseudomonadati</taxon>
        <taxon>Bacteroidota</taxon>
        <taxon>Cytophagia</taxon>
        <taxon>Cytophagales</taxon>
        <taxon>Spirosomataceae</taxon>
        <taxon>Arundinibacter</taxon>
    </lineage>
</organism>
<feature type="modified residue" description="4-aspartylphosphate" evidence="1">
    <location>
        <position position="54"/>
    </location>
</feature>
<evidence type="ECO:0000313" key="5">
    <source>
        <dbReference type="Proteomes" id="UP000295706"/>
    </source>
</evidence>
<dbReference type="PANTHER" id="PTHR37299">
    <property type="entry name" value="TRANSCRIPTIONAL REGULATOR-RELATED"/>
    <property type="match status" value="1"/>
</dbReference>
<dbReference type="RefSeq" id="WP_132122160.1">
    <property type="nucleotide sequence ID" value="NZ_SMJU01000022.1"/>
</dbReference>
<dbReference type="Gene3D" id="3.40.50.2300">
    <property type="match status" value="1"/>
</dbReference>
<proteinExistence type="predicted"/>
<feature type="domain" description="Response regulatory" evidence="2">
    <location>
        <begin position="2"/>
        <end position="115"/>
    </location>
</feature>
<evidence type="ECO:0000256" key="1">
    <source>
        <dbReference type="PROSITE-ProRule" id="PRU00169"/>
    </source>
</evidence>
<dbReference type="PROSITE" id="PS50930">
    <property type="entry name" value="HTH_LYTTR"/>
    <property type="match status" value="1"/>
</dbReference>
<feature type="domain" description="HTH LytTR-type" evidence="3">
    <location>
        <begin position="144"/>
        <end position="247"/>
    </location>
</feature>
<dbReference type="PANTHER" id="PTHR37299:SF1">
    <property type="entry name" value="STAGE 0 SPORULATION PROTEIN A HOMOLOG"/>
    <property type="match status" value="1"/>
</dbReference>
<accession>A0A4R4JV81</accession>
<dbReference type="Proteomes" id="UP000295706">
    <property type="component" value="Unassembled WGS sequence"/>
</dbReference>
<dbReference type="Pfam" id="PF04397">
    <property type="entry name" value="LytTR"/>
    <property type="match status" value="1"/>
</dbReference>
<dbReference type="OrthoDB" id="1646880at2"/>
<comment type="caution">
    <text evidence="4">The sequence shown here is derived from an EMBL/GenBank/DDBJ whole genome shotgun (WGS) entry which is preliminary data.</text>
</comment>
<dbReference type="GO" id="GO:0003677">
    <property type="term" value="F:DNA binding"/>
    <property type="evidence" value="ECO:0007669"/>
    <property type="project" value="InterPro"/>
</dbReference>
<dbReference type="AlphaFoldDB" id="A0A4R4JV81"/>
<sequence>MKAILVDDEVHCTESLAILLRQYCPHVDVVGKYNRAEEALAVLNESTFDVLFLDIEMPVYNGFDILNRLTNKSFEVIFTTAYDQFAVKAFKYSAFDYLLKPIDGQELKACVDKLSEKQQHSDLQNQLNFLRTLLVKDQQAPQKIALPTTMGLEYVNVADIIRCESDSNYTRIFLKDPVPTLICRTLKEVEELLEGANFARVHHSYLINLDHLRKYVRSDGGYVVMSDGSEVAVSRSRKDVLNNLLKVRSFRN</sequence>
<name>A0A4R4JV81_9BACT</name>
<keyword evidence="1" id="KW-0597">Phosphoprotein</keyword>
<dbReference type="EMBL" id="SMJU01000022">
    <property type="protein sequence ID" value="TDB58670.1"/>
    <property type="molecule type" value="Genomic_DNA"/>
</dbReference>
<dbReference type="PROSITE" id="PS50110">
    <property type="entry name" value="RESPONSE_REGULATORY"/>
    <property type="match status" value="1"/>
</dbReference>
<dbReference type="InterPro" id="IPR011006">
    <property type="entry name" value="CheY-like_superfamily"/>
</dbReference>
<dbReference type="SMART" id="SM00448">
    <property type="entry name" value="REC"/>
    <property type="match status" value="1"/>
</dbReference>
<dbReference type="InterPro" id="IPR001789">
    <property type="entry name" value="Sig_transdc_resp-reg_receiver"/>
</dbReference>
<dbReference type="GO" id="GO:0000156">
    <property type="term" value="F:phosphorelay response regulator activity"/>
    <property type="evidence" value="ECO:0007669"/>
    <property type="project" value="InterPro"/>
</dbReference>
<evidence type="ECO:0000259" key="2">
    <source>
        <dbReference type="PROSITE" id="PS50110"/>
    </source>
</evidence>
<dbReference type="Gene3D" id="2.40.50.1020">
    <property type="entry name" value="LytTr DNA-binding domain"/>
    <property type="match status" value="1"/>
</dbReference>
<keyword evidence="5" id="KW-1185">Reference proteome</keyword>
<dbReference type="SUPFAM" id="SSF52172">
    <property type="entry name" value="CheY-like"/>
    <property type="match status" value="1"/>
</dbReference>
<protein>
    <submittedName>
        <fullName evidence="4">Response regulator transcription factor</fullName>
    </submittedName>
</protein>
<dbReference type="InterPro" id="IPR046947">
    <property type="entry name" value="LytR-like"/>
</dbReference>
<reference evidence="4 5" key="1">
    <citation type="submission" date="2019-02" db="EMBL/GenBank/DDBJ databases">
        <title>Arundinibacter roseus gen. nov., sp. nov., a new member of the family Cytophagaceae.</title>
        <authorList>
            <person name="Szuroczki S."/>
            <person name="Khayer B."/>
            <person name="Sproer C."/>
            <person name="Toumi M."/>
            <person name="Szabo A."/>
            <person name="Felfoldi T."/>
            <person name="Schumann P."/>
            <person name="Toth E."/>
        </authorList>
    </citation>
    <scope>NUCLEOTIDE SEQUENCE [LARGE SCALE GENOMIC DNA]</scope>
    <source>
        <strain evidence="4 5">DMA-k-7a</strain>
    </source>
</reference>
<dbReference type="SMART" id="SM00850">
    <property type="entry name" value="LytTR"/>
    <property type="match status" value="1"/>
</dbReference>
<evidence type="ECO:0000313" key="4">
    <source>
        <dbReference type="EMBL" id="TDB58670.1"/>
    </source>
</evidence>